<evidence type="ECO:0000313" key="2">
    <source>
        <dbReference type="EMBL" id="KAF9507391.1"/>
    </source>
</evidence>
<gene>
    <name evidence="2" type="ORF">BS47DRAFT_1351674</name>
</gene>
<accession>A0A9P6AM92</accession>
<dbReference type="AlphaFoldDB" id="A0A9P6AM92"/>
<sequence length="76" mass="8396">MSKFPYPLAVTLDTEMVRCMEKSIGHCIHSVAPAESPQCRNENNGASSWEADSDPIVAESKDSGETTWIIRISEKL</sequence>
<feature type="compositionally biased region" description="Polar residues" evidence="1">
    <location>
        <begin position="38"/>
        <end position="47"/>
    </location>
</feature>
<name>A0A9P6AM92_9AGAM</name>
<dbReference type="EMBL" id="MU129082">
    <property type="protein sequence ID" value="KAF9507391.1"/>
    <property type="molecule type" value="Genomic_DNA"/>
</dbReference>
<feature type="region of interest" description="Disordered" evidence="1">
    <location>
        <begin position="35"/>
        <end position="62"/>
    </location>
</feature>
<comment type="caution">
    <text evidence="2">The sequence shown here is derived from an EMBL/GenBank/DDBJ whole genome shotgun (WGS) entry which is preliminary data.</text>
</comment>
<organism evidence="2 3">
    <name type="scientific">Hydnum rufescens UP504</name>
    <dbReference type="NCBI Taxonomy" id="1448309"/>
    <lineage>
        <taxon>Eukaryota</taxon>
        <taxon>Fungi</taxon>
        <taxon>Dikarya</taxon>
        <taxon>Basidiomycota</taxon>
        <taxon>Agaricomycotina</taxon>
        <taxon>Agaricomycetes</taxon>
        <taxon>Cantharellales</taxon>
        <taxon>Hydnaceae</taxon>
        <taxon>Hydnum</taxon>
    </lineage>
</organism>
<protein>
    <submittedName>
        <fullName evidence="2">Uncharacterized protein</fullName>
    </submittedName>
</protein>
<reference evidence="2" key="1">
    <citation type="journal article" date="2020" name="Nat. Commun.">
        <title>Large-scale genome sequencing of mycorrhizal fungi provides insights into the early evolution of symbiotic traits.</title>
        <authorList>
            <person name="Miyauchi S."/>
            <person name="Kiss E."/>
            <person name="Kuo A."/>
            <person name="Drula E."/>
            <person name="Kohler A."/>
            <person name="Sanchez-Garcia M."/>
            <person name="Morin E."/>
            <person name="Andreopoulos B."/>
            <person name="Barry K.W."/>
            <person name="Bonito G."/>
            <person name="Buee M."/>
            <person name="Carver A."/>
            <person name="Chen C."/>
            <person name="Cichocki N."/>
            <person name="Clum A."/>
            <person name="Culley D."/>
            <person name="Crous P.W."/>
            <person name="Fauchery L."/>
            <person name="Girlanda M."/>
            <person name="Hayes R.D."/>
            <person name="Keri Z."/>
            <person name="LaButti K."/>
            <person name="Lipzen A."/>
            <person name="Lombard V."/>
            <person name="Magnuson J."/>
            <person name="Maillard F."/>
            <person name="Murat C."/>
            <person name="Nolan M."/>
            <person name="Ohm R.A."/>
            <person name="Pangilinan J."/>
            <person name="Pereira M.F."/>
            <person name="Perotto S."/>
            <person name="Peter M."/>
            <person name="Pfister S."/>
            <person name="Riley R."/>
            <person name="Sitrit Y."/>
            <person name="Stielow J.B."/>
            <person name="Szollosi G."/>
            <person name="Zifcakova L."/>
            <person name="Stursova M."/>
            <person name="Spatafora J.W."/>
            <person name="Tedersoo L."/>
            <person name="Vaario L.M."/>
            <person name="Yamada A."/>
            <person name="Yan M."/>
            <person name="Wang P."/>
            <person name="Xu J."/>
            <person name="Bruns T."/>
            <person name="Baldrian P."/>
            <person name="Vilgalys R."/>
            <person name="Dunand C."/>
            <person name="Henrissat B."/>
            <person name="Grigoriev I.V."/>
            <person name="Hibbett D."/>
            <person name="Nagy L.G."/>
            <person name="Martin F.M."/>
        </authorList>
    </citation>
    <scope>NUCLEOTIDE SEQUENCE</scope>
    <source>
        <strain evidence="2">UP504</strain>
    </source>
</reference>
<evidence type="ECO:0000313" key="3">
    <source>
        <dbReference type="Proteomes" id="UP000886523"/>
    </source>
</evidence>
<keyword evidence="3" id="KW-1185">Reference proteome</keyword>
<proteinExistence type="predicted"/>
<evidence type="ECO:0000256" key="1">
    <source>
        <dbReference type="SAM" id="MobiDB-lite"/>
    </source>
</evidence>
<dbReference type="Proteomes" id="UP000886523">
    <property type="component" value="Unassembled WGS sequence"/>
</dbReference>
<feature type="non-terminal residue" evidence="2">
    <location>
        <position position="76"/>
    </location>
</feature>